<organism evidence="3">
    <name type="scientific">Bellilinea caldifistulae</name>
    <dbReference type="NCBI Taxonomy" id="360411"/>
    <lineage>
        <taxon>Bacteria</taxon>
        <taxon>Bacillati</taxon>
        <taxon>Chloroflexota</taxon>
        <taxon>Anaerolineae</taxon>
        <taxon>Anaerolineales</taxon>
        <taxon>Anaerolineaceae</taxon>
        <taxon>Bellilinea</taxon>
    </lineage>
</organism>
<dbReference type="SUPFAM" id="SSF56300">
    <property type="entry name" value="Metallo-dependent phosphatases"/>
    <property type="match status" value="1"/>
</dbReference>
<keyword evidence="1" id="KW-0732">Signal</keyword>
<proteinExistence type="predicted"/>
<dbReference type="InterPro" id="IPR039331">
    <property type="entry name" value="PAPs-like"/>
</dbReference>
<comment type="caution">
    <text evidence="3">The sequence shown here is derived from an EMBL/GenBank/DDBJ whole genome shotgun (WGS) entry which is preliminary data.</text>
</comment>
<dbReference type="Gene3D" id="3.60.21.10">
    <property type="match status" value="1"/>
</dbReference>
<name>A0A7C4L0M3_9CHLR</name>
<protein>
    <recommendedName>
        <fullName evidence="2">Calcineurin-like phosphoesterase domain-containing protein</fullName>
    </recommendedName>
</protein>
<dbReference type="Pfam" id="PF00149">
    <property type="entry name" value="Metallophos"/>
    <property type="match status" value="1"/>
</dbReference>
<dbReference type="GO" id="GO:0003993">
    <property type="term" value="F:acid phosphatase activity"/>
    <property type="evidence" value="ECO:0007669"/>
    <property type="project" value="InterPro"/>
</dbReference>
<dbReference type="InterPro" id="IPR004843">
    <property type="entry name" value="Calcineurin-like_PHP"/>
</dbReference>
<dbReference type="Gene3D" id="3.20.20.80">
    <property type="entry name" value="Glycosidases"/>
    <property type="match status" value="1"/>
</dbReference>
<dbReference type="PANTHER" id="PTHR22953:SF153">
    <property type="entry name" value="PURPLE ACID PHOSPHATASE"/>
    <property type="match status" value="1"/>
</dbReference>
<dbReference type="InterPro" id="IPR029052">
    <property type="entry name" value="Metallo-depent_PP-like"/>
</dbReference>
<evidence type="ECO:0000256" key="1">
    <source>
        <dbReference type="ARBA" id="ARBA00022729"/>
    </source>
</evidence>
<accession>A0A7C4L0M3</accession>
<reference evidence="3" key="1">
    <citation type="journal article" date="2020" name="mSystems">
        <title>Genome- and Community-Level Interaction Insights into Carbon Utilization and Element Cycling Functions of Hydrothermarchaeota in Hydrothermal Sediment.</title>
        <authorList>
            <person name="Zhou Z."/>
            <person name="Liu Y."/>
            <person name="Xu W."/>
            <person name="Pan J."/>
            <person name="Luo Z.H."/>
            <person name="Li M."/>
        </authorList>
    </citation>
    <scope>NUCLEOTIDE SEQUENCE [LARGE SCALE GENOMIC DNA]</scope>
    <source>
        <strain evidence="3">SpSt-556</strain>
    </source>
</reference>
<dbReference type="AlphaFoldDB" id="A0A7C4L0M3"/>
<evidence type="ECO:0000313" key="3">
    <source>
        <dbReference type="EMBL" id="HGS87977.1"/>
    </source>
</evidence>
<gene>
    <name evidence="3" type="ORF">ENT17_10200</name>
</gene>
<dbReference type="EMBL" id="DSXR01000101">
    <property type="protein sequence ID" value="HGS87977.1"/>
    <property type="molecule type" value="Genomic_DNA"/>
</dbReference>
<sequence length="615" mass="67878">MNCRNAEGRCGMKFQRLRMNKVWQTLLVVGLWLSGCAVPPPPATPTAEVIEPTATVTPAHTATPLPSPTPTLMPTPAANDLSLPLRVALYYPMQKEDWTAIGMQPARGTYDSRDAAVIEAQIGEMKQAGIQAAAMYWKDDSAKSFLAAILQASRQQDFYWGVLLDIEKQSDPSAALIQQVLDDVYQSFATHPNIWRLERRFALIVDVDEVDDGCGMISRWVEANREQRFYLIMQVFNNYDRCSKQPDLWVDLYPQTPIEPAPSESTTLQVEAWDGNQLSELERSLMDWGRQVQAAGAPRGLQIVRAYNDWVNGKHIEAAAIWGETGGYYLEVLRRNGQGYAALAEELLFKNEAILVGAGDIAICGEEGSQYTAALLDQIPGTVFTAGDNSNEAGTAANYQMCFNPSWGRHKERIYPAAGNHDLLTSQGAPYYAYFGERAGEPGKGYYSFDLGEWHIIVLNSVCEYAGGCGEDSPQMEWLKKDLAEHPNLCTLAIWHYPLFTSGTRGGNEVVRPFWKALYEAGADVIINGHDHHYERFAPLNPNGQPDAERGIRQFIVGTGGAGLRGIGEVAAHSEKRILYTYGVLKVSLKGNGYYWEFVPVAGMGASDSGSGVCH</sequence>
<evidence type="ECO:0000259" key="2">
    <source>
        <dbReference type="Pfam" id="PF00149"/>
    </source>
</evidence>
<feature type="domain" description="Calcineurin-like phosphoesterase" evidence="2">
    <location>
        <begin position="359"/>
        <end position="534"/>
    </location>
</feature>
<dbReference type="PANTHER" id="PTHR22953">
    <property type="entry name" value="ACID PHOSPHATASE RELATED"/>
    <property type="match status" value="1"/>
</dbReference>